<organism evidence="4 5">
    <name type="scientific">Klebsiella grimontii</name>
    <dbReference type="NCBI Taxonomy" id="2058152"/>
    <lineage>
        <taxon>Bacteria</taxon>
        <taxon>Pseudomonadati</taxon>
        <taxon>Pseudomonadota</taxon>
        <taxon>Gammaproteobacteria</taxon>
        <taxon>Enterobacterales</taxon>
        <taxon>Enterobacteriaceae</taxon>
        <taxon>Klebsiella/Raoultella group</taxon>
        <taxon>Klebsiella</taxon>
    </lineage>
</organism>
<gene>
    <name evidence="4" type="primary">yegV</name>
    <name evidence="4" type="ORF">KOSB73_150017</name>
</gene>
<dbReference type="RefSeq" id="WP_098140200.1">
    <property type="nucleotide sequence ID" value="NZ_CBCSJA010000023.1"/>
</dbReference>
<feature type="domain" description="Carbohydrate kinase PfkB" evidence="3">
    <location>
        <begin position="15"/>
        <end position="301"/>
    </location>
</feature>
<proteinExistence type="predicted"/>
<dbReference type="Gene3D" id="3.40.1190.20">
    <property type="match status" value="1"/>
</dbReference>
<accession>A0A285AVU4</accession>
<name>A0A285AVU4_9ENTR</name>
<dbReference type="SUPFAM" id="SSF53613">
    <property type="entry name" value="Ribokinase-like"/>
    <property type="match status" value="1"/>
</dbReference>
<reference evidence="5" key="1">
    <citation type="submission" date="2017-08" db="EMBL/GenBank/DDBJ databases">
        <authorList>
            <person name="Brisse S."/>
        </authorList>
    </citation>
    <scope>NUCLEOTIDE SEQUENCE [LARGE SCALE GENOMIC DNA]</scope>
    <source>
        <strain evidence="5">06D021</strain>
    </source>
</reference>
<keyword evidence="2 4" id="KW-0418">Kinase</keyword>
<evidence type="ECO:0000259" key="3">
    <source>
        <dbReference type="Pfam" id="PF00294"/>
    </source>
</evidence>
<dbReference type="GO" id="GO:0005829">
    <property type="term" value="C:cytosol"/>
    <property type="evidence" value="ECO:0007669"/>
    <property type="project" value="TreeGrafter"/>
</dbReference>
<evidence type="ECO:0000313" key="5">
    <source>
        <dbReference type="Proteomes" id="UP000220639"/>
    </source>
</evidence>
<keyword evidence="1" id="KW-0808">Transferase</keyword>
<dbReference type="PANTHER" id="PTHR10584">
    <property type="entry name" value="SUGAR KINASE"/>
    <property type="match status" value="1"/>
</dbReference>
<dbReference type="InterPro" id="IPR011611">
    <property type="entry name" value="PfkB_dom"/>
</dbReference>
<evidence type="ECO:0000313" key="4">
    <source>
        <dbReference type="EMBL" id="SNU32794.1"/>
    </source>
</evidence>
<dbReference type="PANTHER" id="PTHR10584:SF166">
    <property type="entry name" value="RIBOKINASE"/>
    <property type="match status" value="1"/>
</dbReference>
<evidence type="ECO:0000256" key="2">
    <source>
        <dbReference type="ARBA" id="ARBA00022777"/>
    </source>
</evidence>
<dbReference type="EMBL" id="FZTC01000007">
    <property type="protein sequence ID" value="SNU32794.1"/>
    <property type="molecule type" value="Genomic_DNA"/>
</dbReference>
<dbReference type="Proteomes" id="UP000220639">
    <property type="component" value="Unassembled WGS sequence"/>
</dbReference>
<dbReference type="GO" id="GO:0016301">
    <property type="term" value="F:kinase activity"/>
    <property type="evidence" value="ECO:0007669"/>
    <property type="project" value="UniProtKB-KW"/>
</dbReference>
<sequence length="320" mass="34828">MTITADLLSPRRPIVVIGAAFGDMILHLDALPHSGSDVSARDGGRQIGGCAFNVARALSRLELPLINAIPVGNGEWGQAVAQKMALENLPVLLRHPTHDNGWCLALVEANKERTFITVEGCEQHWNNELLAQIPQPKDAIIYVSGYELASEALRQWILDLTEDKTLFVDFGPRLNDLDIHFIQALLGKAPVLTLNRDELSVLCARLYDLDSATLDAASRLASDWHLRAICRFDKDGAWVVEPDAQPQHIPACRVKVYDTIAAGDSHCAGTIAGLACGMDLRQAALLGNEVAAIVVTRPGADGAPGREELRQFQIQQQNGR</sequence>
<protein>
    <submittedName>
        <fullName evidence="4">Putative kinase</fullName>
    </submittedName>
</protein>
<evidence type="ECO:0000256" key="1">
    <source>
        <dbReference type="ARBA" id="ARBA00022679"/>
    </source>
</evidence>
<dbReference type="InterPro" id="IPR029056">
    <property type="entry name" value="Ribokinase-like"/>
</dbReference>
<dbReference type="Pfam" id="PF00294">
    <property type="entry name" value="PfkB"/>
    <property type="match status" value="1"/>
</dbReference>
<dbReference type="AlphaFoldDB" id="A0A285AVU4"/>